<dbReference type="Gene3D" id="2.60.40.10">
    <property type="entry name" value="Immunoglobulins"/>
    <property type="match status" value="2"/>
</dbReference>
<comment type="caution">
    <text evidence="3">The sequence shown here is derived from an EMBL/GenBank/DDBJ whole genome shotgun (WGS) entry which is preliminary data.</text>
</comment>
<proteinExistence type="predicted"/>
<dbReference type="Proteomes" id="UP000747542">
    <property type="component" value="Unassembled WGS sequence"/>
</dbReference>
<feature type="domain" description="CD80-like immunoglobulin C2-set" evidence="2">
    <location>
        <begin position="209"/>
        <end position="285"/>
    </location>
</feature>
<organism evidence="3 4">
    <name type="scientific">Homarus americanus</name>
    <name type="common">American lobster</name>
    <dbReference type="NCBI Taxonomy" id="6706"/>
    <lineage>
        <taxon>Eukaryota</taxon>
        <taxon>Metazoa</taxon>
        <taxon>Ecdysozoa</taxon>
        <taxon>Arthropoda</taxon>
        <taxon>Crustacea</taxon>
        <taxon>Multicrustacea</taxon>
        <taxon>Malacostraca</taxon>
        <taxon>Eumalacostraca</taxon>
        <taxon>Eucarida</taxon>
        <taxon>Decapoda</taxon>
        <taxon>Pleocyemata</taxon>
        <taxon>Astacidea</taxon>
        <taxon>Nephropoidea</taxon>
        <taxon>Nephropidae</taxon>
        <taxon>Homarus</taxon>
    </lineage>
</organism>
<dbReference type="InterPro" id="IPR013783">
    <property type="entry name" value="Ig-like_fold"/>
</dbReference>
<dbReference type="InterPro" id="IPR036179">
    <property type="entry name" value="Ig-like_dom_sf"/>
</dbReference>
<dbReference type="PANTHER" id="PTHR21261">
    <property type="entry name" value="BEAT PROTEIN"/>
    <property type="match status" value="1"/>
</dbReference>
<evidence type="ECO:0000313" key="3">
    <source>
        <dbReference type="EMBL" id="KAG7171054.1"/>
    </source>
</evidence>
<name>A0A8J5KPL6_HOMAM</name>
<keyword evidence="4" id="KW-1185">Reference proteome</keyword>
<gene>
    <name evidence="3" type="primary">Bcam-L</name>
    <name evidence="3" type="ORF">Hamer_G013841</name>
</gene>
<evidence type="ECO:0000313" key="4">
    <source>
        <dbReference type="Proteomes" id="UP000747542"/>
    </source>
</evidence>
<dbReference type="PANTHER" id="PTHR21261:SF15">
    <property type="entry name" value="BEATEN PATH IIIA, ISOFORM D-RELATED"/>
    <property type="match status" value="1"/>
</dbReference>
<dbReference type="EMBL" id="JAHLQT010012946">
    <property type="protein sequence ID" value="KAG7171054.1"/>
    <property type="molecule type" value="Genomic_DNA"/>
</dbReference>
<sequence>MSPGELPCPQVSYHVPRVTSYTSLVLTDIPYTRLVSTDIPYTPLVSTDIPYIPLVPTDTPCSLFASLALLSSSTGVSTAIKITRLEVPTPLAVGDSGWLECEWADEGDHVYTLKWYLGIDEFYRWTPLETPSVKVFPTQHFNVDTQSSQRGRVKIRNVTVDAGGNYRCEVSGEAPVFKTSFRSAIMTVVDVPDDRPIISSKGRGPYRLQEQVTFTCSSHDAKPAPHLTFYINDQPVDPTWEEDEHIFLNDTTSLETVEKTLKFRLRPTMVQLGVLTVKCVASYPDLYWESSESAFTVDQPYDSVYGHNGFVIIGGVSRPVGSSHLLYSLLLLLLLATFLL</sequence>
<evidence type="ECO:0000256" key="1">
    <source>
        <dbReference type="ARBA" id="ARBA00023157"/>
    </source>
</evidence>
<dbReference type="InterPro" id="IPR013162">
    <property type="entry name" value="CD80_C2-set"/>
</dbReference>
<dbReference type="AlphaFoldDB" id="A0A8J5KPL6"/>
<dbReference type="Pfam" id="PF08205">
    <property type="entry name" value="C2-set_2"/>
    <property type="match status" value="1"/>
</dbReference>
<dbReference type="SUPFAM" id="SSF48726">
    <property type="entry name" value="Immunoglobulin"/>
    <property type="match status" value="2"/>
</dbReference>
<keyword evidence="1" id="KW-1015">Disulfide bond</keyword>
<reference evidence="3" key="1">
    <citation type="journal article" date="2021" name="Sci. Adv.">
        <title>The American lobster genome reveals insights on longevity, neural, and immune adaptations.</title>
        <authorList>
            <person name="Polinski J.M."/>
            <person name="Zimin A.V."/>
            <person name="Clark K.F."/>
            <person name="Kohn A.B."/>
            <person name="Sadowski N."/>
            <person name="Timp W."/>
            <person name="Ptitsyn A."/>
            <person name="Khanna P."/>
            <person name="Romanova D.Y."/>
            <person name="Williams P."/>
            <person name="Greenwood S.J."/>
            <person name="Moroz L.L."/>
            <person name="Walt D.R."/>
            <person name="Bodnar A.G."/>
        </authorList>
    </citation>
    <scope>NUCLEOTIDE SEQUENCE</scope>
    <source>
        <strain evidence="3">GMGI-L3</strain>
    </source>
</reference>
<protein>
    <submittedName>
        <fullName evidence="3">Basal cell adhesion molecule-like</fullName>
    </submittedName>
</protein>
<evidence type="ECO:0000259" key="2">
    <source>
        <dbReference type="Pfam" id="PF08205"/>
    </source>
</evidence>
<accession>A0A8J5KPL6</accession>